<organism evidence="3 4">
    <name type="scientific">Kribbella solani</name>
    <dbReference type="NCBI Taxonomy" id="236067"/>
    <lineage>
        <taxon>Bacteria</taxon>
        <taxon>Bacillati</taxon>
        <taxon>Actinomycetota</taxon>
        <taxon>Actinomycetes</taxon>
        <taxon>Propionibacteriales</taxon>
        <taxon>Kribbellaceae</taxon>
        <taxon>Kribbella</taxon>
    </lineage>
</organism>
<sequence>MRNRRGHARFRSALAIAVAGLLAGCSVLGAKEEPLSAVQPTLGYPRSWIWSAAPGVSLQSADAAAARAWVESSDLYQDTRVSYPGFAEATTQAIMDGLVGAEGTTKIGGTDRILIRSLTVTNDEMRVRFCVDSWDTFYFDGSTGDFFGAGFDLSTSELLMRRGAAVGSVIRGKTSLGRTIQPAAPAGNPGHLVPSTSWLKGPTTNVFADWVATWRDSDIKTPADCVAWFKRSHPGLNYPTGYTAEKRPNRPAAPPPPTLPASPGW</sequence>
<feature type="signal peptide" evidence="2">
    <location>
        <begin position="1"/>
        <end position="30"/>
    </location>
</feature>
<keyword evidence="4" id="KW-1185">Reference proteome</keyword>
<evidence type="ECO:0000256" key="2">
    <source>
        <dbReference type="SAM" id="SignalP"/>
    </source>
</evidence>
<evidence type="ECO:0000313" key="4">
    <source>
        <dbReference type="Proteomes" id="UP000558997"/>
    </source>
</evidence>
<feature type="compositionally biased region" description="Pro residues" evidence="1">
    <location>
        <begin position="251"/>
        <end position="265"/>
    </location>
</feature>
<comment type="caution">
    <text evidence="3">The sequence shown here is derived from an EMBL/GenBank/DDBJ whole genome shotgun (WGS) entry which is preliminary data.</text>
</comment>
<feature type="chain" id="PRO_5033059721" evidence="2">
    <location>
        <begin position="31"/>
        <end position="265"/>
    </location>
</feature>
<evidence type="ECO:0000256" key="1">
    <source>
        <dbReference type="SAM" id="MobiDB-lite"/>
    </source>
</evidence>
<feature type="region of interest" description="Disordered" evidence="1">
    <location>
        <begin position="240"/>
        <end position="265"/>
    </location>
</feature>
<dbReference type="RefSeq" id="WP_184835217.1">
    <property type="nucleotide sequence ID" value="NZ_JACHNF010000001.1"/>
</dbReference>
<evidence type="ECO:0000313" key="3">
    <source>
        <dbReference type="EMBL" id="MBB5979905.1"/>
    </source>
</evidence>
<accession>A0A841DSP4</accession>
<dbReference type="AlphaFoldDB" id="A0A841DSP4"/>
<gene>
    <name evidence="3" type="ORF">HDA44_003246</name>
</gene>
<dbReference type="Proteomes" id="UP000558997">
    <property type="component" value="Unassembled WGS sequence"/>
</dbReference>
<dbReference type="EMBL" id="JACHNF010000001">
    <property type="protein sequence ID" value="MBB5979905.1"/>
    <property type="molecule type" value="Genomic_DNA"/>
</dbReference>
<dbReference type="PROSITE" id="PS51257">
    <property type="entry name" value="PROKAR_LIPOPROTEIN"/>
    <property type="match status" value="1"/>
</dbReference>
<reference evidence="3 4" key="1">
    <citation type="submission" date="2020-08" db="EMBL/GenBank/DDBJ databases">
        <title>Sequencing the genomes of 1000 actinobacteria strains.</title>
        <authorList>
            <person name="Klenk H.-P."/>
        </authorList>
    </citation>
    <scope>NUCLEOTIDE SEQUENCE [LARGE SCALE GENOMIC DNA]</scope>
    <source>
        <strain evidence="3 4">DSM 17294</strain>
    </source>
</reference>
<name>A0A841DSP4_9ACTN</name>
<proteinExistence type="predicted"/>
<keyword evidence="2" id="KW-0732">Signal</keyword>
<protein>
    <submittedName>
        <fullName evidence="3">Uncharacterized protein</fullName>
    </submittedName>
</protein>